<keyword evidence="3" id="KW-1185">Reference proteome</keyword>
<dbReference type="GO" id="GO:0042795">
    <property type="term" value="P:snRNA transcription by RNA polymerase II"/>
    <property type="evidence" value="ECO:0007669"/>
    <property type="project" value="TreeGrafter"/>
</dbReference>
<evidence type="ECO:0008006" key="4">
    <source>
        <dbReference type="Google" id="ProtNLM"/>
    </source>
</evidence>
<feature type="compositionally biased region" description="Basic and acidic residues" evidence="1">
    <location>
        <begin position="245"/>
        <end position="262"/>
    </location>
</feature>
<dbReference type="GO" id="GO:0043565">
    <property type="term" value="F:sequence-specific DNA binding"/>
    <property type="evidence" value="ECO:0007669"/>
    <property type="project" value="TreeGrafter"/>
</dbReference>
<evidence type="ECO:0000313" key="3">
    <source>
        <dbReference type="Proteomes" id="UP000594454"/>
    </source>
</evidence>
<dbReference type="Proteomes" id="UP000594454">
    <property type="component" value="Chromosome 4"/>
</dbReference>
<gene>
    <name evidence="2" type="ORF">HERILL_LOCUS10860</name>
</gene>
<evidence type="ECO:0000313" key="2">
    <source>
        <dbReference type="EMBL" id="CAD7088214.1"/>
    </source>
</evidence>
<dbReference type="InParanoid" id="A0A7R8UX29"/>
<reference evidence="2 3" key="1">
    <citation type="submission" date="2020-11" db="EMBL/GenBank/DDBJ databases">
        <authorList>
            <person name="Wallbank WR R."/>
            <person name="Pardo Diaz C."/>
            <person name="Kozak K."/>
            <person name="Martin S."/>
            <person name="Jiggins C."/>
            <person name="Moest M."/>
            <person name="Warren A I."/>
            <person name="Generalovic N T."/>
            <person name="Byers J.R.P. K."/>
            <person name="Montejo-Kovacevich G."/>
            <person name="Yen C E."/>
        </authorList>
    </citation>
    <scope>NUCLEOTIDE SEQUENCE [LARGE SCALE GENOMIC DNA]</scope>
</reference>
<protein>
    <recommendedName>
        <fullName evidence="4">snRNA-activating protein complex subunit 1</fullName>
    </recommendedName>
</protein>
<evidence type="ECO:0000256" key="1">
    <source>
        <dbReference type="SAM" id="MobiDB-lite"/>
    </source>
</evidence>
<dbReference type="PANTHER" id="PTHR15131">
    <property type="entry name" value="SMALL NUCLEAR RNA ACTIVATING COMPLEX, POLYPEPTIDE 1"/>
    <property type="match status" value="1"/>
</dbReference>
<accession>A0A7R8UX29</accession>
<dbReference type="OrthoDB" id="20127at2759"/>
<dbReference type="GO" id="GO:0042796">
    <property type="term" value="P:snRNA transcription by RNA polymerase III"/>
    <property type="evidence" value="ECO:0007669"/>
    <property type="project" value="TreeGrafter"/>
</dbReference>
<organism evidence="2 3">
    <name type="scientific">Hermetia illucens</name>
    <name type="common">Black soldier fly</name>
    <dbReference type="NCBI Taxonomy" id="343691"/>
    <lineage>
        <taxon>Eukaryota</taxon>
        <taxon>Metazoa</taxon>
        <taxon>Ecdysozoa</taxon>
        <taxon>Arthropoda</taxon>
        <taxon>Hexapoda</taxon>
        <taxon>Insecta</taxon>
        <taxon>Pterygota</taxon>
        <taxon>Neoptera</taxon>
        <taxon>Endopterygota</taxon>
        <taxon>Diptera</taxon>
        <taxon>Brachycera</taxon>
        <taxon>Stratiomyomorpha</taxon>
        <taxon>Stratiomyidae</taxon>
        <taxon>Hermetiinae</taxon>
        <taxon>Hermetia</taxon>
    </lineage>
</organism>
<dbReference type="Pfam" id="PF09808">
    <property type="entry name" value="SNAPC1"/>
    <property type="match status" value="1"/>
</dbReference>
<dbReference type="FunCoup" id="A0A7R8UX29">
    <property type="interactions" value="4"/>
</dbReference>
<dbReference type="AlphaFoldDB" id="A0A7R8UX29"/>
<dbReference type="GO" id="GO:0019185">
    <property type="term" value="C:snRNA-activating protein complex"/>
    <property type="evidence" value="ECO:0007669"/>
    <property type="project" value="TreeGrafter"/>
</dbReference>
<name>A0A7R8UX29_HERIL</name>
<sequence>MDKVKHAIALDCERLVETFANNETHEFEVFCKIWKKQFFQHMYSALLWNVEIIQMTEHIFKAVSRIMFENESLRKRKERKIGALYLIYAVYFKQPTEQFVKFKVTLEKWKILKEFVESLRNDPTTIQVRYIFHKLITVNAFRLVAMENDYGFEDLFNNAKVKNRKKHRLIWNTVQTDVSELGHPRNGLIESLSILEGGYNEMKTILNSQAQQSGDSSFAPLPMSQFMDEVKSSFKSISDLLKPNMGEERDSNASKPNVKKEKIEDIRRSLKRKAFRTDGNDEDAQYEVSLHGDMIQIARNDRRLRVNNQKISQIFEQDLPEDTRKELYAEDEQSLNGE</sequence>
<dbReference type="InterPro" id="IPR019188">
    <property type="entry name" value="SNAPC1"/>
</dbReference>
<proteinExistence type="predicted"/>
<dbReference type="EMBL" id="LR899012">
    <property type="protein sequence ID" value="CAD7088214.1"/>
    <property type="molecule type" value="Genomic_DNA"/>
</dbReference>
<feature type="region of interest" description="Disordered" evidence="1">
    <location>
        <begin position="243"/>
        <end position="262"/>
    </location>
</feature>
<dbReference type="PANTHER" id="PTHR15131:SF3">
    <property type="entry name" value="SNRNA-ACTIVATING PROTEIN COMPLEX SUBUNIT 1"/>
    <property type="match status" value="1"/>
</dbReference>